<dbReference type="Proteomes" id="UP001139290">
    <property type="component" value="Unassembled WGS sequence"/>
</dbReference>
<name>A0ABT1BDX0_9ENTR</name>
<protein>
    <recommendedName>
        <fullName evidence="4">DUF805 domain-containing protein</fullName>
    </recommendedName>
</protein>
<evidence type="ECO:0000313" key="3">
    <source>
        <dbReference type="Proteomes" id="UP001139290"/>
    </source>
</evidence>
<keyword evidence="3" id="KW-1185">Reference proteome</keyword>
<accession>A0ABT1BDX0</accession>
<comment type="caution">
    <text evidence="2">The sequence shown here is derived from an EMBL/GenBank/DDBJ whole genome shotgun (WGS) entry which is preliminary data.</text>
</comment>
<feature type="transmembrane region" description="Helical" evidence="1">
    <location>
        <begin position="99"/>
        <end position="120"/>
    </location>
</feature>
<proteinExistence type="predicted"/>
<evidence type="ECO:0008006" key="4">
    <source>
        <dbReference type="Google" id="ProtNLM"/>
    </source>
</evidence>
<organism evidence="2 3">
    <name type="scientific">Citrobacter meridianamericanus</name>
    <dbReference type="NCBI Taxonomy" id="2894201"/>
    <lineage>
        <taxon>Bacteria</taxon>
        <taxon>Pseudomonadati</taxon>
        <taxon>Pseudomonadota</taxon>
        <taxon>Gammaproteobacteria</taxon>
        <taxon>Enterobacterales</taxon>
        <taxon>Enterobacteriaceae</taxon>
        <taxon>Citrobacter</taxon>
    </lineage>
</organism>
<reference evidence="2" key="1">
    <citation type="submission" date="2021-11" db="EMBL/GenBank/DDBJ databases">
        <title>Citrobacter meridianamericanus sp. nov. isolated from soil.</title>
        <authorList>
            <person name="Furlan J.P.R."/>
            <person name="Stehling E.G."/>
        </authorList>
    </citation>
    <scope>NUCLEOTIDE SEQUENCE</scope>
    <source>
        <strain evidence="2">BR102</strain>
    </source>
</reference>
<keyword evidence="1" id="KW-1133">Transmembrane helix</keyword>
<sequence length="126" mass="14737">MNILNDLFLGWRKGVLGRLKFFLYFVLITVISLFTTWFLVANPFSNFAIFINWLGIILSYYCGFLVITKRYRELMPFPVIIAIIHWGAGLLAFWKGWQWLNIVCAIVFLLLIAVPARRFITDENPT</sequence>
<keyword evidence="1" id="KW-0472">Membrane</keyword>
<gene>
    <name evidence="2" type="ORF">LOD26_22585</name>
</gene>
<keyword evidence="1" id="KW-0812">Transmembrane</keyword>
<evidence type="ECO:0000313" key="2">
    <source>
        <dbReference type="EMBL" id="MCO5784081.1"/>
    </source>
</evidence>
<feature type="transmembrane region" description="Helical" evidence="1">
    <location>
        <begin position="21"/>
        <end position="41"/>
    </location>
</feature>
<evidence type="ECO:0000256" key="1">
    <source>
        <dbReference type="SAM" id="Phobius"/>
    </source>
</evidence>
<feature type="transmembrane region" description="Helical" evidence="1">
    <location>
        <begin position="74"/>
        <end position="93"/>
    </location>
</feature>
<dbReference type="EMBL" id="JAJJVQ010000010">
    <property type="protein sequence ID" value="MCO5784081.1"/>
    <property type="molecule type" value="Genomic_DNA"/>
</dbReference>
<dbReference type="RefSeq" id="WP_151218057.1">
    <property type="nucleotide sequence ID" value="NZ_CP101036.1"/>
</dbReference>
<feature type="transmembrane region" description="Helical" evidence="1">
    <location>
        <begin position="47"/>
        <end position="67"/>
    </location>
</feature>